<accession>A0A0N4W6Z8</accession>
<name>A0A0N4W6Z8_HAEPC</name>
<dbReference type="EMBL" id="UZAF01016400">
    <property type="protein sequence ID" value="VDO27299.1"/>
    <property type="molecule type" value="Genomic_DNA"/>
</dbReference>
<evidence type="ECO:0000313" key="3">
    <source>
        <dbReference type="WBParaSite" id="HPLM_0000586701-mRNA-1"/>
    </source>
</evidence>
<proteinExistence type="predicted"/>
<sequence>MLGILCVPFTFLRFRCPLIGFAVKVGKFGAGTATFRWLSLHKVPDFELAGARCRADPDVARRRVLIAVNLKLEEEVLKMINIGSSYNLP</sequence>
<protein>
    <submittedName>
        <fullName evidence="3">Secreted protein</fullName>
    </submittedName>
</protein>
<reference evidence="1 2" key="2">
    <citation type="submission" date="2018-11" db="EMBL/GenBank/DDBJ databases">
        <authorList>
            <consortium name="Pathogen Informatics"/>
        </authorList>
    </citation>
    <scope>NUCLEOTIDE SEQUENCE [LARGE SCALE GENOMIC DNA]</scope>
    <source>
        <strain evidence="1 2">MHpl1</strain>
    </source>
</reference>
<evidence type="ECO:0000313" key="2">
    <source>
        <dbReference type="Proteomes" id="UP000268014"/>
    </source>
</evidence>
<dbReference type="WBParaSite" id="HPLM_0000586701-mRNA-1">
    <property type="protein sequence ID" value="HPLM_0000586701-mRNA-1"/>
    <property type="gene ID" value="HPLM_0000586701"/>
</dbReference>
<reference evidence="3" key="1">
    <citation type="submission" date="2017-02" db="UniProtKB">
        <authorList>
            <consortium name="WormBaseParasite"/>
        </authorList>
    </citation>
    <scope>IDENTIFICATION</scope>
</reference>
<dbReference type="AlphaFoldDB" id="A0A0N4W6Z8"/>
<organism evidence="3">
    <name type="scientific">Haemonchus placei</name>
    <name type="common">Barber's pole worm</name>
    <dbReference type="NCBI Taxonomy" id="6290"/>
    <lineage>
        <taxon>Eukaryota</taxon>
        <taxon>Metazoa</taxon>
        <taxon>Ecdysozoa</taxon>
        <taxon>Nematoda</taxon>
        <taxon>Chromadorea</taxon>
        <taxon>Rhabditida</taxon>
        <taxon>Rhabditina</taxon>
        <taxon>Rhabditomorpha</taxon>
        <taxon>Strongyloidea</taxon>
        <taxon>Trichostrongylidae</taxon>
        <taxon>Haemonchus</taxon>
    </lineage>
</organism>
<keyword evidence="2" id="KW-1185">Reference proteome</keyword>
<dbReference type="Proteomes" id="UP000268014">
    <property type="component" value="Unassembled WGS sequence"/>
</dbReference>
<gene>
    <name evidence="1" type="ORF">HPLM_LOCUS5859</name>
</gene>
<evidence type="ECO:0000313" key="1">
    <source>
        <dbReference type="EMBL" id="VDO27299.1"/>
    </source>
</evidence>